<accession>A0ABU6WME2</accession>
<sequence length="252" mass="28981">MTRSENCPHEVGNAGSGNIGVKLVKVANERENVLTNELVMMMREEDRGNEIRVLVSHDILDEWSFLSYKENQSICATKKMTHEVLSDASSDYQYFITRGNVEMDERGDLLQLQHMETMKDKRSEDAQHGGEVFFTNNTVRPSDLEETINQIWKVTKEVERLGNEVGNDGEEVLEKTKENDDTSKVVQIKEFEKTKTRDVCMSNDDFETGGYENGEDLMSILKEQNEAIALKRRKAKQKEKARKSRPKRTKPD</sequence>
<reference evidence="2 3" key="1">
    <citation type="journal article" date="2023" name="Plants (Basel)">
        <title>Bridging the Gap: Combining Genomics and Transcriptomics Approaches to Understand Stylosanthes scabra, an Orphan Legume from the Brazilian Caatinga.</title>
        <authorList>
            <person name="Ferreira-Neto J.R.C."/>
            <person name="da Silva M.D."/>
            <person name="Binneck E."/>
            <person name="de Melo N.F."/>
            <person name="da Silva R.H."/>
            <person name="de Melo A.L.T.M."/>
            <person name="Pandolfi V."/>
            <person name="Bustamante F.O."/>
            <person name="Brasileiro-Vidal A.C."/>
            <person name="Benko-Iseppon A.M."/>
        </authorList>
    </citation>
    <scope>NUCLEOTIDE SEQUENCE [LARGE SCALE GENOMIC DNA]</scope>
    <source>
        <tissue evidence="2">Leaves</tissue>
    </source>
</reference>
<name>A0ABU6WME2_9FABA</name>
<evidence type="ECO:0000256" key="1">
    <source>
        <dbReference type="SAM" id="MobiDB-lite"/>
    </source>
</evidence>
<gene>
    <name evidence="2" type="ORF">PIB30_072246</name>
</gene>
<comment type="caution">
    <text evidence="2">The sequence shown here is derived from an EMBL/GenBank/DDBJ whole genome shotgun (WGS) entry which is preliminary data.</text>
</comment>
<protein>
    <submittedName>
        <fullName evidence="2">Uncharacterized protein</fullName>
    </submittedName>
</protein>
<organism evidence="2 3">
    <name type="scientific">Stylosanthes scabra</name>
    <dbReference type="NCBI Taxonomy" id="79078"/>
    <lineage>
        <taxon>Eukaryota</taxon>
        <taxon>Viridiplantae</taxon>
        <taxon>Streptophyta</taxon>
        <taxon>Embryophyta</taxon>
        <taxon>Tracheophyta</taxon>
        <taxon>Spermatophyta</taxon>
        <taxon>Magnoliopsida</taxon>
        <taxon>eudicotyledons</taxon>
        <taxon>Gunneridae</taxon>
        <taxon>Pentapetalae</taxon>
        <taxon>rosids</taxon>
        <taxon>fabids</taxon>
        <taxon>Fabales</taxon>
        <taxon>Fabaceae</taxon>
        <taxon>Papilionoideae</taxon>
        <taxon>50 kb inversion clade</taxon>
        <taxon>dalbergioids sensu lato</taxon>
        <taxon>Dalbergieae</taxon>
        <taxon>Pterocarpus clade</taxon>
        <taxon>Stylosanthes</taxon>
    </lineage>
</organism>
<proteinExistence type="predicted"/>
<evidence type="ECO:0000313" key="2">
    <source>
        <dbReference type="EMBL" id="MED6187005.1"/>
    </source>
</evidence>
<evidence type="ECO:0000313" key="3">
    <source>
        <dbReference type="Proteomes" id="UP001341840"/>
    </source>
</evidence>
<feature type="region of interest" description="Disordered" evidence="1">
    <location>
        <begin position="231"/>
        <end position="252"/>
    </location>
</feature>
<dbReference type="Proteomes" id="UP001341840">
    <property type="component" value="Unassembled WGS sequence"/>
</dbReference>
<keyword evidence="3" id="KW-1185">Reference proteome</keyword>
<dbReference type="EMBL" id="JASCZI010182094">
    <property type="protein sequence ID" value="MED6187005.1"/>
    <property type="molecule type" value="Genomic_DNA"/>
</dbReference>